<dbReference type="PANTHER" id="PTHR13759">
    <property type="entry name" value="TWINFILIN"/>
    <property type="match status" value="1"/>
</dbReference>
<protein>
    <recommendedName>
        <fullName evidence="9">ADF-H domain-containing protein</fullName>
    </recommendedName>
</protein>
<reference evidence="10" key="1">
    <citation type="submission" date="2021-01" db="EMBL/GenBank/DDBJ databases">
        <authorList>
            <person name="Corre E."/>
            <person name="Pelletier E."/>
            <person name="Niang G."/>
            <person name="Scheremetjew M."/>
            <person name="Finn R."/>
            <person name="Kale V."/>
            <person name="Holt S."/>
            <person name="Cochrane G."/>
            <person name="Meng A."/>
            <person name="Brown T."/>
            <person name="Cohen L."/>
        </authorList>
    </citation>
    <scope>NUCLEOTIDE SEQUENCE</scope>
    <source>
        <strain evidence="10">PLY182g</strain>
    </source>
</reference>
<evidence type="ECO:0000256" key="1">
    <source>
        <dbReference type="ARBA" id="ARBA00004245"/>
    </source>
</evidence>
<dbReference type="GO" id="GO:0005884">
    <property type="term" value="C:actin filament"/>
    <property type="evidence" value="ECO:0007669"/>
    <property type="project" value="TreeGrafter"/>
</dbReference>
<evidence type="ECO:0000256" key="8">
    <source>
        <dbReference type="SAM" id="MobiDB-lite"/>
    </source>
</evidence>
<dbReference type="GO" id="GO:0051015">
    <property type="term" value="F:actin filament binding"/>
    <property type="evidence" value="ECO:0007669"/>
    <property type="project" value="TreeGrafter"/>
</dbReference>
<dbReference type="Gene3D" id="3.40.20.10">
    <property type="entry name" value="Severin"/>
    <property type="match status" value="2"/>
</dbReference>
<sequence>MTHSAAFGTTPELEALFKVQASANIAPEDQLVAIQVHIADEMFTCGGYIASDGNAASAQERLQKLLASDPDAPCYMLIRLVEPGAWLLAAYVPDSAAVRPKMLYSSGRDSLRKALCSLATLSDVHWTSVDDAAVLSEEKLSHDSKLELMTKTERLAIEDAKQTATEAQGEKVTSAALSFPMSPDAAEQTGAFRDGSRSLLVLTITGETITLHQSASEAAPAELRAQLPPDAPSYCIFRWSHEHEGEAQDPVLFIYCCPEHSKVRAKMLHASTKGGVITYLETTGVQVAKSLEVSDLDDLTESLITDEMHPTVQQEKAISKPAPRGGRKLVKRQA</sequence>
<accession>A0A7S0L591</accession>
<keyword evidence="5" id="KW-0009">Actin-binding</keyword>
<evidence type="ECO:0000313" key="10">
    <source>
        <dbReference type="EMBL" id="CAD8602673.1"/>
    </source>
</evidence>
<dbReference type="CDD" id="cd11284">
    <property type="entry name" value="ADF_Twf-C_like"/>
    <property type="match status" value="1"/>
</dbReference>
<dbReference type="GO" id="GO:0003785">
    <property type="term" value="F:actin monomer binding"/>
    <property type="evidence" value="ECO:0007669"/>
    <property type="project" value="TreeGrafter"/>
</dbReference>
<evidence type="ECO:0000256" key="5">
    <source>
        <dbReference type="ARBA" id="ARBA00023203"/>
    </source>
</evidence>
<evidence type="ECO:0000256" key="6">
    <source>
        <dbReference type="ARBA" id="ARBA00023212"/>
    </source>
</evidence>
<dbReference type="InterPro" id="IPR028458">
    <property type="entry name" value="Twinfilin"/>
</dbReference>
<dbReference type="GO" id="GO:0005737">
    <property type="term" value="C:cytoplasm"/>
    <property type="evidence" value="ECO:0007669"/>
    <property type="project" value="TreeGrafter"/>
</dbReference>
<dbReference type="SMART" id="SM00102">
    <property type="entry name" value="ADF"/>
    <property type="match status" value="1"/>
</dbReference>
<dbReference type="InterPro" id="IPR029006">
    <property type="entry name" value="ADF-H/Gelsolin-like_dom_sf"/>
</dbReference>
<proteinExistence type="inferred from homology"/>
<feature type="domain" description="ADF-H" evidence="9">
    <location>
        <begin position="174"/>
        <end position="309"/>
    </location>
</feature>
<evidence type="ECO:0000256" key="7">
    <source>
        <dbReference type="ARBA" id="ARBA00038532"/>
    </source>
</evidence>
<dbReference type="GO" id="GO:0051016">
    <property type="term" value="P:barbed-end actin filament capping"/>
    <property type="evidence" value="ECO:0007669"/>
    <property type="project" value="TreeGrafter"/>
</dbReference>
<feature type="region of interest" description="Disordered" evidence="8">
    <location>
        <begin position="312"/>
        <end position="334"/>
    </location>
</feature>
<evidence type="ECO:0000259" key="9">
    <source>
        <dbReference type="PROSITE" id="PS51263"/>
    </source>
</evidence>
<gene>
    <name evidence="10" type="ORF">CPEL01642_LOCUS6006</name>
</gene>
<dbReference type="Pfam" id="PF00241">
    <property type="entry name" value="Cofilin_ADF"/>
    <property type="match status" value="2"/>
</dbReference>
<dbReference type="SUPFAM" id="SSF55753">
    <property type="entry name" value="Actin depolymerizing proteins"/>
    <property type="match status" value="2"/>
</dbReference>
<evidence type="ECO:0000256" key="3">
    <source>
        <dbReference type="ARBA" id="ARBA00022490"/>
    </source>
</evidence>
<feature type="compositionally biased region" description="Basic residues" evidence="8">
    <location>
        <begin position="325"/>
        <end position="334"/>
    </location>
</feature>
<dbReference type="EMBL" id="HBEY01012511">
    <property type="protein sequence ID" value="CAD8602673.1"/>
    <property type="molecule type" value="Transcribed_RNA"/>
</dbReference>
<comment type="subunit">
    <text evidence="7">Interacts with G-actin; ADP-actin form.</text>
</comment>
<dbReference type="PROSITE" id="PS51263">
    <property type="entry name" value="ADF_H"/>
    <property type="match status" value="2"/>
</dbReference>
<keyword evidence="3" id="KW-0963">Cytoplasm</keyword>
<evidence type="ECO:0000256" key="2">
    <source>
        <dbReference type="ARBA" id="ARBA00009557"/>
    </source>
</evidence>
<organism evidence="10">
    <name type="scientific">Coccolithus braarudii</name>
    <dbReference type="NCBI Taxonomy" id="221442"/>
    <lineage>
        <taxon>Eukaryota</taxon>
        <taxon>Haptista</taxon>
        <taxon>Haptophyta</taxon>
        <taxon>Prymnesiophyceae</taxon>
        <taxon>Coccolithales</taxon>
        <taxon>Coccolithaceae</taxon>
        <taxon>Coccolithus</taxon>
    </lineage>
</organism>
<keyword evidence="6" id="KW-0206">Cytoskeleton</keyword>
<comment type="similarity">
    <text evidence="2">Belongs to the actin-binding proteins ADF family. Twinfilin subfamily.</text>
</comment>
<keyword evidence="4" id="KW-0677">Repeat</keyword>
<evidence type="ECO:0000256" key="4">
    <source>
        <dbReference type="ARBA" id="ARBA00022737"/>
    </source>
</evidence>
<name>A0A7S0L591_9EUKA</name>
<comment type="subcellular location">
    <subcellularLocation>
        <location evidence="1">Cytoplasm</location>
        <location evidence="1">Cytoskeleton</location>
    </subcellularLocation>
</comment>
<dbReference type="GO" id="GO:0030042">
    <property type="term" value="P:actin filament depolymerization"/>
    <property type="evidence" value="ECO:0007669"/>
    <property type="project" value="TreeGrafter"/>
</dbReference>
<feature type="domain" description="ADF-H" evidence="9">
    <location>
        <begin position="4"/>
        <end position="145"/>
    </location>
</feature>
<dbReference type="InterPro" id="IPR002108">
    <property type="entry name" value="ADF-H"/>
</dbReference>
<dbReference type="PANTHER" id="PTHR13759:SF1">
    <property type="entry name" value="TWINFILIN"/>
    <property type="match status" value="1"/>
</dbReference>
<dbReference type="AlphaFoldDB" id="A0A7S0L591"/>